<dbReference type="PANTHER" id="PTHR11850">
    <property type="entry name" value="HOMEOBOX PROTEIN TRANSCRIPTION FACTORS"/>
    <property type="match status" value="1"/>
</dbReference>
<protein>
    <submittedName>
        <fullName evidence="6">Homeodomain-containing protein</fullName>
    </submittedName>
</protein>
<reference evidence="6 7" key="1">
    <citation type="journal article" date="2014" name="Proc. Natl. Acad. Sci. U.S.A.">
        <title>Trajectory and genomic determinants of fungal-pathogen speciation and host adaptation.</title>
        <authorList>
            <person name="Hu X."/>
            <person name="Xiao G."/>
            <person name="Zheng P."/>
            <person name="Shang Y."/>
            <person name="Su Y."/>
            <person name="Zhang X."/>
            <person name="Liu X."/>
            <person name="Zhan S."/>
            <person name="St Leger R.J."/>
            <person name="Wang C."/>
        </authorList>
    </citation>
    <scope>NUCLEOTIDE SEQUENCE [LARGE SCALE GENOMIC DNA]</scope>
    <source>
        <strain evidence="6 7">ARSEF 977</strain>
    </source>
</reference>
<evidence type="ECO:0000256" key="4">
    <source>
        <dbReference type="SAM" id="MobiDB-lite"/>
    </source>
</evidence>
<feature type="domain" description="KN homeodomain" evidence="5">
    <location>
        <begin position="299"/>
        <end position="319"/>
    </location>
</feature>
<feature type="region of interest" description="Disordered" evidence="4">
    <location>
        <begin position="163"/>
        <end position="255"/>
    </location>
</feature>
<organism evidence="6 7">
    <name type="scientific">Metarhizium guizhouense (strain ARSEF 977)</name>
    <dbReference type="NCBI Taxonomy" id="1276136"/>
    <lineage>
        <taxon>Eukaryota</taxon>
        <taxon>Fungi</taxon>
        <taxon>Dikarya</taxon>
        <taxon>Ascomycota</taxon>
        <taxon>Pezizomycotina</taxon>
        <taxon>Sordariomycetes</taxon>
        <taxon>Hypocreomycetidae</taxon>
        <taxon>Hypocreales</taxon>
        <taxon>Clavicipitaceae</taxon>
        <taxon>Metarhizium</taxon>
    </lineage>
</organism>
<evidence type="ECO:0000256" key="1">
    <source>
        <dbReference type="ARBA" id="ARBA00023125"/>
    </source>
</evidence>
<dbReference type="GO" id="GO:0006355">
    <property type="term" value="P:regulation of DNA-templated transcription"/>
    <property type="evidence" value="ECO:0007669"/>
    <property type="project" value="InterPro"/>
</dbReference>
<dbReference type="GO" id="GO:0003677">
    <property type="term" value="F:DNA binding"/>
    <property type="evidence" value="ECO:0007669"/>
    <property type="project" value="UniProtKB-KW"/>
</dbReference>
<sequence>MPIPTKPTPSKYLIFKNDLPWDAARASSDPSPRRAESHCVALPSIHQLFPELYFDGSLACETPDFASVLKASPPMAGSLASPVDVYYTNDNKKRRIAKGDEQAFMRGKQVLRLCRSSEVSQTQQLSPSLGQRMPLGAKNHWSGSPSRRCIHSSHVTVLTATSTNGRVDPRPALPSLSPTFKFERDVPPIHRPLETTTESAKSLRPSRMGHMSSTMENSSHQNQDSGYAYQHPSRLQTQSTSPIPSSGRGPSSAGAAYGSHCVDIARYSYLGSMTIRGDAKQRRRRGNMSKETTDKLRFWIVAHLQHPYPTEEEKRELTRFLTGSSMPDDVSYRVDQQWARRVWSHERPVFQ</sequence>
<name>A0A0B4GR13_METGA</name>
<keyword evidence="1 6" id="KW-0238">DNA-binding</keyword>
<evidence type="ECO:0000259" key="5">
    <source>
        <dbReference type="Pfam" id="PF05920"/>
    </source>
</evidence>
<keyword evidence="3" id="KW-0539">Nucleus</keyword>
<evidence type="ECO:0000256" key="2">
    <source>
        <dbReference type="ARBA" id="ARBA00023155"/>
    </source>
</evidence>
<dbReference type="Proteomes" id="UP000031192">
    <property type="component" value="Unassembled WGS sequence"/>
</dbReference>
<dbReference type="HOGENOM" id="CLU_055480_0_0_1"/>
<dbReference type="Pfam" id="PF05920">
    <property type="entry name" value="Homeobox_KN"/>
    <property type="match status" value="1"/>
</dbReference>
<feature type="compositionally biased region" description="Low complexity" evidence="4">
    <location>
        <begin position="239"/>
        <end position="255"/>
    </location>
</feature>
<keyword evidence="2 6" id="KW-0371">Homeobox</keyword>
<comment type="caution">
    <text evidence="6">The sequence shown here is derived from an EMBL/GenBank/DDBJ whole genome shotgun (WGS) entry which is preliminary data.</text>
</comment>
<dbReference type="AlphaFoldDB" id="A0A0B4GR13"/>
<evidence type="ECO:0000313" key="7">
    <source>
        <dbReference type="Proteomes" id="UP000031192"/>
    </source>
</evidence>
<feature type="compositionally biased region" description="Basic and acidic residues" evidence="4">
    <location>
        <begin position="181"/>
        <end position="193"/>
    </location>
</feature>
<dbReference type="InterPro" id="IPR008422">
    <property type="entry name" value="KN_HD"/>
</dbReference>
<evidence type="ECO:0000256" key="3">
    <source>
        <dbReference type="ARBA" id="ARBA00023242"/>
    </source>
</evidence>
<feature type="compositionally biased region" description="Polar residues" evidence="4">
    <location>
        <begin position="211"/>
        <end position="225"/>
    </location>
</feature>
<evidence type="ECO:0000313" key="6">
    <source>
        <dbReference type="EMBL" id="KID82202.1"/>
    </source>
</evidence>
<dbReference type="SUPFAM" id="SSF46689">
    <property type="entry name" value="Homeodomain-like"/>
    <property type="match status" value="1"/>
</dbReference>
<dbReference type="Gene3D" id="1.10.10.60">
    <property type="entry name" value="Homeodomain-like"/>
    <property type="match status" value="1"/>
</dbReference>
<gene>
    <name evidence="6" type="ORF">MGU_10460</name>
</gene>
<dbReference type="InterPro" id="IPR050224">
    <property type="entry name" value="TALE_homeobox"/>
</dbReference>
<accession>A0A0B4GR13</accession>
<dbReference type="EMBL" id="AZNH01000097">
    <property type="protein sequence ID" value="KID82202.1"/>
    <property type="molecule type" value="Genomic_DNA"/>
</dbReference>
<dbReference type="InterPro" id="IPR009057">
    <property type="entry name" value="Homeodomain-like_sf"/>
</dbReference>
<keyword evidence="7" id="KW-1185">Reference proteome</keyword>
<proteinExistence type="predicted"/>